<feature type="transmembrane region" description="Helical" evidence="1">
    <location>
        <begin position="91"/>
        <end position="110"/>
    </location>
</feature>
<feature type="transmembrane region" description="Helical" evidence="1">
    <location>
        <begin position="190"/>
        <end position="209"/>
    </location>
</feature>
<keyword evidence="1" id="KW-0812">Transmembrane</keyword>
<protein>
    <submittedName>
        <fullName evidence="2">EpsG family protein</fullName>
    </submittedName>
</protein>
<feature type="transmembrane region" description="Helical" evidence="1">
    <location>
        <begin position="284"/>
        <end position="299"/>
    </location>
</feature>
<feature type="transmembrane region" description="Helical" evidence="1">
    <location>
        <begin position="311"/>
        <end position="330"/>
    </location>
</feature>
<accession>A0A2W5KNT9</accession>
<dbReference type="Pfam" id="PF14897">
    <property type="entry name" value="EpsG"/>
    <property type="match status" value="1"/>
</dbReference>
<feature type="transmembrane region" description="Helical" evidence="1">
    <location>
        <begin position="259"/>
        <end position="278"/>
    </location>
</feature>
<feature type="transmembrane region" description="Helical" evidence="1">
    <location>
        <begin position="26"/>
        <end position="43"/>
    </location>
</feature>
<comment type="caution">
    <text evidence="2">The sequence shown here is derived from an EMBL/GenBank/DDBJ whole genome shotgun (WGS) entry which is preliminary data.</text>
</comment>
<feature type="transmembrane region" description="Helical" evidence="1">
    <location>
        <begin position="229"/>
        <end position="247"/>
    </location>
</feature>
<name>A0A2W5KNT9_9GAMM</name>
<dbReference type="Proteomes" id="UP000249046">
    <property type="component" value="Unassembled WGS sequence"/>
</dbReference>
<reference evidence="2 3" key="1">
    <citation type="submission" date="2017-08" db="EMBL/GenBank/DDBJ databases">
        <title>Infants hospitalized years apart are colonized by the same room-sourced microbial strains.</title>
        <authorList>
            <person name="Brooks B."/>
            <person name="Olm M.R."/>
            <person name="Firek B.A."/>
            <person name="Baker R."/>
            <person name="Thomas B.C."/>
            <person name="Morowitz M.J."/>
            <person name="Banfield J.F."/>
        </authorList>
    </citation>
    <scope>NUCLEOTIDE SEQUENCE [LARGE SCALE GENOMIC DNA]</scope>
    <source>
        <strain evidence="2">S2_005_003_R2_42</strain>
    </source>
</reference>
<evidence type="ECO:0000313" key="3">
    <source>
        <dbReference type="Proteomes" id="UP000249046"/>
    </source>
</evidence>
<proteinExistence type="predicted"/>
<feature type="transmembrane region" description="Helical" evidence="1">
    <location>
        <begin position="160"/>
        <end position="183"/>
    </location>
</feature>
<organism evidence="2 3">
    <name type="scientific">Rhodanobacter denitrificans</name>
    <dbReference type="NCBI Taxonomy" id="666685"/>
    <lineage>
        <taxon>Bacteria</taxon>
        <taxon>Pseudomonadati</taxon>
        <taxon>Pseudomonadota</taxon>
        <taxon>Gammaproteobacteria</taxon>
        <taxon>Lysobacterales</taxon>
        <taxon>Rhodanobacteraceae</taxon>
        <taxon>Rhodanobacter</taxon>
    </lineage>
</organism>
<feature type="transmembrane region" description="Helical" evidence="1">
    <location>
        <begin position="117"/>
        <end position="136"/>
    </location>
</feature>
<gene>
    <name evidence="2" type="ORF">DI564_05425</name>
</gene>
<evidence type="ECO:0000256" key="1">
    <source>
        <dbReference type="SAM" id="Phobius"/>
    </source>
</evidence>
<sequence length="345" mass="38974">MWPYWLMFLVPVWGVLQPRRLPARQAYWVWVAVGVLFAAMMGLRHEVGGDWFNYLPHFLDTQRQTLPEVLMRSDPGYYLLNWWVGRLGADIYLVNLLCAMVLMWGTVVFCRSQPQPWLALLAAVPYMLIVVGMGYTRQSVALGFALLGLTALGRGKPRSFIVWIAVAALFHKSAVLLMPIAALAATRNRILTGVLVTIATALTYYLLLADRAEALWVNYVEAQYQSQGGAIRVAMNAVPALLLIAFGRRLAPERQERRLWLWMAAFALMCVPLVGLASTAVDRVALYLIPLQLFVFSRLPRLTGSTRARTLLVLAIAAYYAAVLFVWLHFASHAQYWLPYQWMAP</sequence>
<dbReference type="AlphaFoldDB" id="A0A2W5KNT9"/>
<keyword evidence="1" id="KW-0472">Membrane</keyword>
<dbReference type="EMBL" id="QFPO01000003">
    <property type="protein sequence ID" value="PZQ18726.1"/>
    <property type="molecule type" value="Genomic_DNA"/>
</dbReference>
<dbReference type="InterPro" id="IPR049458">
    <property type="entry name" value="EpsG-like"/>
</dbReference>
<evidence type="ECO:0000313" key="2">
    <source>
        <dbReference type="EMBL" id="PZQ18726.1"/>
    </source>
</evidence>
<keyword evidence="1" id="KW-1133">Transmembrane helix</keyword>